<reference evidence="2 3" key="1">
    <citation type="journal article" date="2022" name="bioRxiv">
        <title>Ecology and evolution of chlamydial symbionts of arthropods.</title>
        <authorList>
            <person name="Halter T."/>
            <person name="Koestlbacher S."/>
            <person name="Collingro A."/>
            <person name="Sixt B.S."/>
            <person name="Toenshoff E.R."/>
            <person name="Hendrickx F."/>
            <person name="Kostanjsek R."/>
            <person name="Horn M."/>
        </authorList>
    </citation>
    <scope>NUCLEOTIDE SEQUENCE [LARGE SCALE GENOMIC DNA]</scope>
    <source>
        <strain evidence="2">W744xW776</strain>
    </source>
</reference>
<feature type="compositionally biased region" description="Basic and acidic residues" evidence="1">
    <location>
        <begin position="131"/>
        <end position="142"/>
    </location>
</feature>
<gene>
    <name evidence="2" type="ORF">RHABOEDO_000204</name>
</gene>
<dbReference type="Proteomes" id="UP000826014">
    <property type="component" value="Chromosome"/>
</dbReference>
<feature type="region of interest" description="Disordered" evidence="1">
    <location>
        <begin position="131"/>
        <end position="167"/>
    </location>
</feature>
<protein>
    <submittedName>
        <fullName evidence="2">Uncharacterized protein</fullName>
    </submittedName>
</protein>
<accession>A0ABX8UYR4</accession>
<evidence type="ECO:0000313" key="2">
    <source>
        <dbReference type="EMBL" id="QYF48104.1"/>
    </source>
</evidence>
<proteinExistence type="predicted"/>
<dbReference type="RefSeq" id="WP_215216369.1">
    <property type="nucleotide sequence ID" value="NZ_CP075587.1"/>
</dbReference>
<keyword evidence="3" id="KW-1185">Reference proteome</keyword>
<dbReference type="EMBL" id="CP075587">
    <property type="protein sequence ID" value="QYF48104.1"/>
    <property type="molecule type" value="Genomic_DNA"/>
</dbReference>
<sequence>MSAPISHSEHLDYRIRNQIFNYTEKMIEHTQSFRSAAFFSIETSSLISFMLQVFSIGELTIRGLGLIGSSDRQLGKAMLKKASIKTLGIPLDVLNLIIGPFVIAFDSNPKFHILYGKEYTKVDLDHAERGTIDNEDHQRESQEAFGRAKKVKSRRESTAPDYQIRNNPTSISHSERLDYHIQHQIFNYINEITEPGQRLRPPAFLALGVSNTTFFILRVFAVGELTIRGLGLIYSSDRPLGKAMLKRVPIQFLQATAGLAASTIVNSYRIIKEPKGYILNNLEQTQIDIQHAETGTFDRENYQSALQAARNRAAEKLREWQSNLLHHELNRYI</sequence>
<name>A0ABX8UYR4_9BACT</name>
<evidence type="ECO:0000256" key="1">
    <source>
        <dbReference type="SAM" id="MobiDB-lite"/>
    </source>
</evidence>
<evidence type="ECO:0000313" key="3">
    <source>
        <dbReference type="Proteomes" id="UP000826014"/>
    </source>
</evidence>
<organism evidence="2 3">
    <name type="scientific">Candidatus Rhabdochlamydia oedothoracis</name>
    <dbReference type="NCBI Taxonomy" id="2720720"/>
    <lineage>
        <taxon>Bacteria</taxon>
        <taxon>Pseudomonadati</taxon>
        <taxon>Chlamydiota</taxon>
        <taxon>Chlamydiia</taxon>
        <taxon>Parachlamydiales</taxon>
        <taxon>Candidatus Rhabdochlamydiaceae</taxon>
        <taxon>Candidatus Rhabdochlamydia</taxon>
    </lineage>
</organism>